<reference evidence="1 2" key="1">
    <citation type="submission" date="2020-08" db="EMBL/GenBank/DDBJ databases">
        <title>Genomic Encyclopedia of Type Strains, Phase IV (KMG-IV): sequencing the most valuable type-strain genomes for metagenomic binning, comparative biology and taxonomic classification.</title>
        <authorList>
            <person name="Goeker M."/>
        </authorList>
    </citation>
    <scope>NUCLEOTIDE SEQUENCE [LARGE SCALE GENOMIC DNA]</scope>
    <source>
        <strain evidence="1 2">DSM 7051</strain>
    </source>
</reference>
<organism evidence="1 2">
    <name type="scientific">Aminobacter aganoensis</name>
    <dbReference type="NCBI Taxonomy" id="83264"/>
    <lineage>
        <taxon>Bacteria</taxon>
        <taxon>Pseudomonadati</taxon>
        <taxon>Pseudomonadota</taxon>
        <taxon>Alphaproteobacteria</taxon>
        <taxon>Hyphomicrobiales</taxon>
        <taxon>Phyllobacteriaceae</taxon>
        <taxon>Aminobacter</taxon>
    </lineage>
</organism>
<dbReference type="AlphaFoldDB" id="A0A7X0F4P8"/>
<evidence type="ECO:0000313" key="1">
    <source>
        <dbReference type="EMBL" id="MBB6353034.1"/>
    </source>
</evidence>
<accession>A0A7X0F4P8</accession>
<comment type="caution">
    <text evidence="1">The sequence shown here is derived from an EMBL/GenBank/DDBJ whole genome shotgun (WGS) entry which is preliminary data.</text>
</comment>
<proteinExistence type="predicted"/>
<gene>
    <name evidence="1" type="ORF">GGR00_000786</name>
</gene>
<dbReference type="EMBL" id="JACHOU010000001">
    <property type="protein sequence ID" value="MBB6353034.1"/>
    <property type="molecule type" value="Genomic_DNA"/>
</dbReference>
<keyword evidence="2" id="KW-1185">Reference proteome</keyword>
<protein>
    <submittedName>
        <fullName evidence="1">Uncharacterized protein</fullName>
    </submittedName>
</protein>
<name>A0A7X0F4P8_9HYPH</name>
<dbReference type="Proteomes" id="UP000536262">
    <property type="component" value="Unassembled WGS sequence"/>
</dbReference>
<evidence type="ECO:0000313" key="2">
    <source>
        <dbReference type="Proteomes" id="UP000536262"/>
    </source>
</evidence>
<sequence>MGEETRIWDHEIADFGRRSIPFLSSNGPYSIEVDQANQDEIHVLFEGQRLVWHVFCKSVRDGLFRLQGMTGGAGDPYKDGGDWFELVLSSPAVLRYWGDRVLVHEDHEMLAGGGEAYPRCCVDFPPCRPSLREGHMLFRPWVQCSALPRLGL</sequence>